<dbReference type="InterPro" id="IPR003010">
    <property type="entry name" value="C-N_Hydrolase"/>
</dbReference>
<dbReference type="Proteomes" id="UP000471147">
    <property type="component" value="Unassembled WGS sequence"/>
</dbReference>
<evidence type="ECO:0000256" key="1">
    <source>
        <dbReference type="ARBA" id="ARBA00004651"/>
    </source>
</evidence>
<evidence type="ECO:0000256" key="7">
    <source>
        <dbReference type="ARBA" id="ARBA00023136"/>
    </source>
</evidence>
<dbReference type="EMBL" id="SDWJ01000002">
    <property type="protein sequence ID" value="MVZ97802.1"/>
    <property type="molecule type" value="Genomic_DNA"/>
</dbReference>
<dbReference type="GO" id="GO:0016410">
    <property type="term" value="F:N-acyltransferase activity"/>
    <property type="evidence" value="ECO:0007669"/>
    <property type="project" value="UniProtKB-UniRule"/>
</dbReference>
<evidence type="ECO:0000313" key="11">
    <source>
        <dbReference type="EMBL" id="MVZ97802.1"/>
    </source>
</evidence>
<keyword evidence="5 9" id="KW-0812">Transmembrane</keyword>
<feature type="transmembrane region" description="Helical" evidence="9">
    <location>
        <begin position="59"/>
        <end position="81"/>
    </location>
</feature>
<feature type="transmembrane region" description="Helical" evidence="9">
    <location>
        <begin position="175"/>
        <end position="195"/>
    </location>
</feature>
<dbReference type="SUPFAM" id="SSF56317">
    <property type="entry name" value="Carbon-nitrogen hydrolase"/>
    <property type="match status" value="1"/>
</dbReference>
<keyword evidence="11" id="KW-0449">Lipoprotein</keyword>
<feature type="transmembrane region" description="Helical" evidence="9">
    <location>
        <begin position="30"/>
        <end position="47"/>
    </location>
</feature>
<dbReference type="RefSeq" id="WP_160354668.1">
    <property type="nucleotide sequence ID" value="NZ_SDWJ01000002.1"/>
</dbReference>
<dbReference type="UniPathway" id="UPA00666"/>
<evidence type="ECO:0000256" key="3">
    <source>
        <dbReference type="ARBA" id="ARBA00022475"/>
    </source>
</evidence>
<dbReference type="EC" id="2.3.1.269" evidence="9"/>
<feature type="transmembrane region" description="Helical" evidence="9">
    <location>
        <begin position="202"/>
        <end position="221"/>
    </location>
</feature>
<dbReference type="OrthoDB" id="9804277at2"/>
<dbReference type="CDD" id="cd07571">
    <property type="entry name" value="ALP_N-acyl_transferase"/>
    <property type="match status" value="1"/>
</dbReference>
<comment type="function">
    <text evidence="9">Catalyzes the phospholipid dependent N-acylation of the N-terminal cysteine of apolipoprotein, the last step in lipoprotein maturation.</text>
</comment>
<evidence type="ECO:0000256" key="8">
    <source>
        <dbReference type="ARBA" id="ARBA00023315"/>
    </source>
</evidence>
<keyword evidence="6 9" id="KW-1133">Transmembrane helix</keyword>
<feature type="transmembrane region" description="Helical" evidence="9">
    <location>
        <begin position="504"/>
        <end position="528"/>
    </location>
</feature>
<dbReference type="HAMAP" id="MF_01148">
    <property type="entry name" value="Lnt"/>
    <property type="match status" value="1"/>
</dbReference>
<evidence type="ECO:0000256" key="5">
    <source>
        <dbReference type="ARBA" id="ARBA00022692"/>
    </source>
</evidence>
<gene>
    <name evidence="9 11" type="primary">lnt</name>
    <name evidence="11" type="ORF">EUU23_08790</name>
</gene>
<dbReference type="PANTHER" id="PTHR38686">
    <property type="entry name" value="APOLIPOPROTEIN N-ACYLTRANSFERASE"/>
    <property type="match status" value="1"/>
</dbReference>
<dbReference type="Gene3D" id="3.60.110.10">
    <property type="entry name" value="Carbon-nitrogen hydrolase"/>
    <property type="match status" value="1"/>
</dbReference>
<keyword evidence="3 9" id="KW-1003">Cell membrane</keyword>
<keyword evidence="4 9" id="KW-0808">Transferase</keyword>
<dbReference type="PANTHER" id="PTHR38686:SF1">
    <property type="entry name" value="APOLIPOPROTEIN N-ACYLTRANSFERASE"/>
    <property type="match status" value="1"/>
</dbReference>
<dbReference type="AlphaFoldDB" id="A0A6I4LWM4"/>
<reference evidence="11 12" key="1">
    <citation type="submission" date="2019-01" db="EMBL/GenBank/DDBJ databases">
        <title>Sphingorhabdus lacus sp.nov., isolated from an oligotrophic freshwater lake.</title>
        <authorList>
            <person name="Park M."/>
        </authorList>
    </citation>
    <scope>NUCLEOTIDE SEQUENCE [LARGE SCALE GENOMIC DNA]</scope>
    <source>
        <strain evidence="11 12">IMCC26285</strain>
    </source>
</reference>
<proteinExistence type="inferred from homology"/>
<evidence type="ECO:0000256" key="9">
    <source>
        <dbReference type="HAMAP-Rule" id="MF_01148"/>
    </source>
</evidence>
<accession>A0A6I4LWM4</accession>
<dbReference type="Pfam" id="PF20154">
    <property type="entry name" value="LNT_N"/>
    <property type="match status" value="1"/>
</dbReference>
<name>A0A6I4LWM4_9SPHN</name>
<evidence type="ECO:0000256" key="2">
    <source>
        <dbReference type="ARBA" id="ARBA00010065"/>
    </source>
</evidence>
<protein>
    <recommendedName>
        <fullName evidence="9">Apolipoprotein N-acyltransferase</fullName>
        <shortName evidence="9">ALP N-acyltransferase</shortName>
        <ecNumber evidence="9">2.3.1.269</ecNumber>
    </recommendedName>
</protein>
<comment type="subcellular location">
    <subcellularLocation>
        <location evidence="1 9">Cell membrane</location>
        <topology evidence="1 9">Multi-pass membrane protein</topology>
    </subcellularLocation>
</comment>
<feature type="transmembrane region" description="Helical" evidence="9">
    <location>
        <begin position="131"/>
        <end position="155"/>
    </location>
</feature>
<dbReference type="Pfam" id="PF00795">
    <property type="entry name" value="CN_hydrolase"/>
    <property type="match status" value="1"/>
</dbReference>
<evidence type="ECO:0000259" key="10">
    <source>
        <dbReference type="PROSITE" id="PS50263"/>
    </source>
</evidence>
<feature type="transmembrane region" description="Helical" evidence="9">
    <location>
        <begin position="87"/>
        <end position="110"/>
    </location>
</feature>
<keyword evidence="8 9" id="KW-0012">Acyltransferase</keyword>
<dbReference type="GO" id="GO:0005886">
    <property type="term" value="C:plasma membrane"/>
    <property type="evidence" value="ECO:0007669"/>
    <property type="project" value="UniProtKB-SubCell"/>
</dbReference>
<comment type="caution">
    <text evidence="11">The sequence shown here is derived from an EMBL/GenBank/DDBJ whole genome shotgun (WGS) entry which is preliminary data.</text>
</comment>
<sequence>MHKVIAFFSKYPRWTALIAGAVSAAGFEPWGLWPVTLACFALLIQLIGDAPNKRRAALIGWLFGVGHFSVGNNWIAVAFTFQAAMPIWLGYVAVVTLALYLAVYPALAAGGAWWINTHAKRAAKAGAKIPLILAFAGCWTISEWLRSWLFTGFAWNPLAVIWQSQLELARATSLLGTYGLSAVVVVTSGLILLAAHRQWRPLLAGFAALAALWLSGINIPVTAANTAPKSPLLTIVQPDISQADKYEPGYEAINFAKLAMNSRPLPDQGPRLLLWPEAALPDYLEDGYPYRYYYYQPGESAAGARKRLTTLMQDGDVLVTGANRLVIEKGKLVAARNSVSALDSSGTLLGHYDKAHLVPYGEYLPVPWLLRPLGLARLVPGDLDFWPGPGPQTLTVKVGGQPVKVGLQICYEIIFSGQVVDSGKRPDFIFNPSNDAWFGTVGPPQHLAQARLRAIEEGLPIVRATPTGISAIIDADGRIVQHLPLGAAGRIDARLPTAKAPTLFATYGNILPIGFALLLIAGALLPLARRRTSR</sequence>
<organism evidence="11 12">
    <name type="scientific">Sphingorhabdus profundilacus</name>
    <dbReference type="NCBI Taxonomy" id="2509718"/>
    <lineage>
        <taxon>Bacteria</taxon>
        <taxon>Pseudomonadati</taxon>
        <taxon>Pseudomonadota</taxon>
        <taxon>Alphaproteobacteria</taxon>
        <taxon>Sphingomonadales</taxon>
        <taxon>Sphingomonadaceae</taxon>
        <taxon>Sphingorhabdus</taxon>
    </lineage>
</organism>
<dbReference type="NCBIfam" id="TIGR00546">
    <property type="entry name" value="lnt"/>
    <property type="match status" value="1"/>
</dbReference>
<evidence type="ECO:0000313" key="12">
    <source>
        <dbReference type="Proteomes" id="UP000471147"/>
    </source>
</evidence>
<dbReference type="PROSITE" id="PS50263">
    <property type="entry name" value="CN_HYDROLASE"/>
    <property type="match status" value="1"/>
</dbReference>
<dbReference type="InterPro" id="IPR045378">
    <property type="entry name" value="LNT_N"/>
</dbReference>
<keyword evidence="7 9" id="KW-0472">Membrane</keyword>
<comment type="pathway">
    <text evidence="9">Protein modification; lipoprotein biosynthesis (N-acyl transfer).</text>
</comment>
<dbReference type="InterPro" id="IPR036526">
    <property type="entry name" value="C-N_Hydrolase_sf"/>
</dbReference>
<evidence type="ECO:0000256" key="4">
    <source>
        <dbReference type="ARBA" id="ARBA00022679"/>
    </source>
</evidence>
<comment type="similarity">
    <text evidence="2 9">Belongs to the CN hydrolase family. Apolipoprotein N-acyltransferase subfamily.</text>
</comment>
<dbReference type="GO" id="GO:0042158">
    <property type="term" value="P:lipoprotein biosynthetic process"/>
    <property type="evidence" value="ECO:0007669"/>
    <property type="project" value="UniProtKB-UniRule"/>
</dbReference>
<comment type="catalytic activity">
    <reaction evidence="9">
        <text>N-terminal S-1,2-diacyl-sn-glyceryl-L-cysteinyl-[lipoprotein] + a glycerophospholipid = N-acyl-S-1,2-diacyl-sn-glyceryl-L-cysteinyl-[lipoprotein] + a 2-acyl-sn-glycero-3-phospholipid + H(+)</text>
        <dbReference type="Rhea" id="RHEA:48228"/>
        <dbReference type="Rhea" id="RHEA-COMP:14681"/>
        <dbReference type="Rhea" id="RHEA-COMP:14684"/>
        <dbReference type="ChEBI" id="CHEBI:15378"/>
        <dbReference type="ChEBI" id="CHEBI:136912"/>
        <dbReference type="ChEBI" id="CHEBI:140656"/>
        <dbReference type="ChEBI" id="CHEBI:140657"/>
        <dbReference type="ChEBI" id="CHEBI:140660"/>
        <dbReference type="EC" id="2.3.1.269"/>
    </reaction>
</comment>
<feature type="domain" description="CN hydrolase" evidence="10">
    <location>
        <begin position="236"/>
        <end position="497"/>
    </location>
</feature>
<keyword evidence="12" id="KW-1185">Reference proteome</keyword>
<dbReference type="InterPro" id="IPR004563">
    <property type="entry name" value="Apolipo_AcylTrfase"/>
</dbReference>
<evidence type="ECO:0000256" key="6">
    <source>
        <dbReference type="ARBA" id="ARBA00022989"/>
    </source>
</evidence>